<dbReference type="Pfam" id="PF13730">
    <property type="entry name" value="HTH_36"/>
    <property type="match status" value="1"/>
</dbReference>
<dbReference type="EMBL" id="FOUY01000078">
    <property type="protein sequence ID" value="SFO52640.1"/>
    <property type="molecule type" value="Genomic_DNA"/>
</dbReference>
<sequence>MGGVTPQQTPPPEMRDPIVNRVKVDPHRWRDVVRGHLPIHLAAVGHTVARYADNDTGENAFPGVTRLAEDLLTSERTIIRALATLTTLGWLHQTEQGGRVRQRNNAYCLTIPVPVAIPLGWVPENTAPWMERR</sequence>
<evidence type="ECO:0000313" key="1">
    <source>
        <dbReference type="EMBL" id="SFO52640.1"/>
    </source>
</evidence>
<name>A0A1I5HXC9_PSUAM</name>
<dbReference type="STRING" id="260086.SAMN05216207_10787"/>
<evidence type="ECO:0000313" key="2">
    <source>
        <dbReference type="Proteomes" id="UP000199614"/>
    </source>
</evidence>
<organism evidence="1 2">
    <name type="scientific">Pseudonocardia ammonioxydans</name>
    <dbReference type="NCBI Taxonomy" id="260086"/>
    <lineage>
        <taxon>Bacteria</taxon>
        <taxon>Bacillati</taxon>
        <taxon>Actinomycetota</taxon>
        <taxon>Actinomycetes</taxon>
        <taxon>Pseudonocardiales</taxon>
        <taxon>Pseudonocardiaceae</taxon>
        <taxon>Pseudonocardia</taxon>
    </lineage>
</organism>
<dbReference type="OrthoDB" id="5191337at2"/>
<gene>
    <name evidence="1" type="ORF">SAMN05216207_10787</name>
</gene>
<protein>
    <submittedName>
        <fullName evidence="1">Helix-turn-helix domain-containing protein</fullName>
    </submittedName>
</protein>
<dbReference type="AlphaFoldDB" id="A0A1I5HXC9"/>
<keyword evidence="2" id="KW-1185">Reference proteome</keyword>
<proteinExistence type="predicted"/>
<reference evidence="1 2" key="1">
    <citation type="submission" date="2016-10" db="EMBL/GenBank/DDBJ databases">
        <authorList>
            <person name="de Groot N.N."/>
        </authorList>
    </citation>
    <scope>NUCLEOTIDE SEQUENCE [LARGE SCALE GENOMIC DNA]</scope>
    <source>
        <strain evidence="1 2">CGMCC 4.1877</strain>
    </source>
</reference>
<dbReference type="Proteomes" id="UP000199614">
    <property type="component" value="Unassembled WGS sequence"/>
</dbReference>
<accession>A0A1I5HXC9</accession>